<dbReference type="Pfam" id="PF00145">
    <property type="entry name" value="DNA_methylase"/>
    <property type="match status" value="1"/>
</dbReference>
<evidence type="ECO:0000256" key="9">
    <source>
        <dbReference type="SAM" id="MobiDB-lite"/>
    </source>
</evidence>
<dbReference type="GO" id="GO:0044027">
    <property type="term" value="P:negative regulation of gene expression via chromosomal CpG island methylation"/>
    <property type="evidence" value="ECO:0007669"/>
    <property type="project" value="TreeGrafter"/>
</dbReference>
<dbReference type="AlphaFoldDB" id="A0A838XJK4"/>
<keyword evidence="5" id="KW-0680">Restriction system</keyword>
<evidence type="ECO:0000256" key="8">
    <source>
        <dbReference type="RuleBase" id="RU000416"/>
    </source>
</evidence>
<name>A0A838XJK4_9HYPH</name>
<dbReference type="NCBIfam" id="TIGR00675">
    <property type="entry name" value="dcm"/>
    <property type="match status" value="1"/>
</dbReference>
<feature type="active site" evidence="7">
    <location>
        <position position="132"/>
    </location>
</feature>
<keyword evidence="11" id="KW-1185">Reference proteome</keyword>
<gene>
    <name evidence="10" type="ORF">H1W37_03560</name>
</gene>
<evidence type="ECO:0000256" key="6">
    <source>
        <dbReference type="ARBA" id="ARBA00047422"/>
    </source>
</evidence>
<dbReference type="RefSeq" id="WP_181758894.1">
    <property type="nucleotide sequence ID" value="NZ_BMCR01000002.1"/>
</dbReference>
<evidence type="ECO:0000256" key="4">
    <source>
        <dbReference type="ARBA" id="ARBA00022691"/>
    </source>
</evidence>
<dbReference type="Gene3D" id="3.90.120.10">
    <property type="entry name" value="DNA Methylase, subunit A, domain 2"/>
    <property type="match status" value="1"/>
</dbReference>
<comment type="caution">
    <text evidence="10">The sequence shown here is derived from an EMBL/GenBank/DDBJ whole genome shotgun (WGS) entry which is preliminary data.</text>
</comment>
<keyword evidence="2 7" id="KW-0489">Methyltransferase</keyword>
<evidence type="ECO:0000256" key="2">
    <source>
        <dbReference type="ARBA" id="ARBA00022603"/>
    </source>
</evidence>
<dbReference type="Gene3D" id="3.40.50.150">
    <property type="entry name" value="Vaccinia Virus protein VP39"/>
    <property type="match status" value="1"/>
</dbReference>
<dbReference type="EC" id="2.1.1.37" evidence="1"/>
<dbReference type="PRINTS" id="PR00105">
    <property type="entry name" value="C5METTRFRASE"/>
</dbReference>
<evidence type="ECO:0000256" key="5">
    <source>
        <dbReference type="ARBA" id="ARBA00022747"/>
    </source>
</evidence>
<reference evidence="10 11" key="2">
    <citation type="submission" date="2020-08" db="EMBL/GenBank/DDBJ databases">
        <title>Stappia taiwanensis sp. nov., isolated from a coastal thermal spring.</title>
        <authorList>
            <person name="Kampfer P."/>
        </authorList>
    </citation>
    <scope>NUCLEOTIDE SEQUENCE [LARGE SCALE GENOMIC DNA]</scope>
    <source>
        <strain evidence="10 11">DSM 23284</strain>
    </source>
</reference>
<dbReference type="GO" id="GO:0003886">
    <property type="term" value="F:DNA (cytosine-5-)-methyltransferase activity"/>
    <property type="evidence" value="ECO:0007669"/>
    <property type="project" value="UniProtKB-EC"/>
</dbReference>
<reference evidence="10 11" key="1">
    <citation type="submission" date="2020-07" db="EMBL/GenBank/DDBJ databases">
        <authorList>
            <person name="Li M."/>
        </authorList>
    </citation>
    <scope>NUCLEOTIDE SEQUENCE [LARGE SCALE GENOMIC DNA]</scope>
    <source>
        <strain evidence="10 11">DSM 23284</strain>
    </source>
</reference>
<dbReference type="InterPro" id="IPR001525">
    <property type="entry name" value="C5_MeTfrase"/>
</dbReference>
<evidence type="ECO:0000256" key="7">
    <source>
        <dbReference type="PROSITE-ProRule" id="PRU01016"/>
    </source>
</evidence>
<dbReference type="SUPFAM" id="SSF53335">
    <property type="entry name" value="S-adenosyl-L-methionine-dependent methyltransferases"/>
    <property type="match status" value="1"/>
</dbReference>
<dbReference type="GO" id="GO:0009307">
    <property type="term" value="P:DNA restriction-modification system"/>
    <property type="evidence" value="ECO:0007669"/>
    <property type="project" value="UniProtKB-KW"/>
</dbReference>
<dbReference type="EMBL" id="JACEON010000002">
    <property type="protein sequence ID" value="MBA4610715.1"/>
    <property type="molecule type" value="Genomic_DNA"/>
</dbReference>
<sequence>MPSTFGIVDLFAGPGGLGEGFASFVADGHSPFRIGISVEKEASAHRTLTLRAFLREYRSRHGALPVQFINFHAGHAPEPDWSEVDADAWRLAIEEARALELGTETAADAIDAAIDSLKASFDDTILIGGPPCQAYSLVGRARSRGKVGYVPEQDERHYLFREYIRVLDELRPAAFVMENVKGMLSSTVESRLVFEMLMEDLSSLGTGHGHEYEIRAILIQDGRASLREAMRPSDFIVRAEEFGIPQKRHRVIIIGIRSDLADRAARAEVDVPRNVRTVGSTILTLPALRSGISRGGDDVTVWRQEVVQAAELLSELTKEKDDVRLHEAFASLIERLEAEMPSLRDSSALPDQYGHSNDELLNWIERLELRAVAQHETRGHMKSDLGRYLFASVFGSVHGYSPKAADFPSAISPDHRNWHTGVFNDRFRVQVAGQPSSTVTSHISKDGHYFIHPDPVQCRSLTVREAARLQTFPDDYVFLGNRTQQYVQVGNAVPPFLARHIAALLHEVLVPEIGEENDLDGDASTLKPVPDASELELLEQNEAKG</sequence>
<evidence type="ECO:0000313" key="10">
    <source>
        <dbReference type="EMBL" id="MBA4610715.1"/>
    </source>
</evidence>
<comment type="similarity">
    <text evidence="7 8">Belongs to the class I-like SAM-binding methyltransferase superfamily. C5-methyltransferase family.</text>
</comment>
<accession>A0A838XJK4</accession>
<dbReference type="GO" id="GO:0032259">
    <property type="term" value="P:methylation"/>
    <property type="evidence" value="ECO:0007669"/>
    <property type="project" value="UniProtKB-KW"/>
</dbReference>
<dbReference type="Proteomes" id="UP000559404">
    <property type="component" value="Unassembled WGS sequence"/>
</dbReference>
<feature type="region of interest" description="Disordered" evidence="9">
    <location>
        <begin position="517"/>
        <end position="545"/>
    </location>
</feature>
<comment type="catalytic activity">
    <reaction evidence="6">
        <text>a 2'-deoxycytidine in DNA + S-adenosyl-L-methionine = a 5-methyl-2'-deoxycytidine in DNA + S-adenosyl-L-homocysteine + H(+)</text>
        <dbReference type="Rhea" id="RHEA:13681"/>
        <dbReference type="Rhea" id="RHEA-COMP:11369"/>
        <dbReference type="Rhea" id="RHEA-COMP:11370"/>
        <dbReference type="ChEBI" id="CHEBI:15378"/>
        <dbReference type="ChEBI" id="CHEBI:57856"/>
        <dbReference type="ChEBI" id="CHEBI:59789"/>
        <dbReference type="ChEBI" id="CHEBI:85452"/>
        <dbReference type="ChEBI" id="CHEBI:85454"/>
        <dbReference type="EC" id="2.1.1.37"/>
    </reaction>
</comment>
<dbReference type="PROSITE" id="PS51679">
    <property type="entry name" value="SAM_MT_C5"/>
    <property type="match status" value="1"/>
</dbReference>
<evidence type="ECO:0000256" key="3">
    <source>
        <dbReference type="ARBA" id="ARBA00022679"/>
    </source>
</evidence>
<dbReference type="PANTHER" id="PTHR10629:SF52">
    <property type="entry name" value="DNA (CYTOSINE-5)-METHYLTRANSFERASE 1"/>
    <property type="match status" value="1"/>
</dbReference>
<dbReference type="InterPro" id="IPR050390">
    <property type="entry name" value="C5-Methyltransferase"/>
</dbReference>
<dbReference type="InterPro" id="IPR029063">
    <property type="entry name" value="SAM-dependent_MTases_sf"/>
</dbReference>
<keyword evidence="4 7" id="KW-0949">S-adenosyl-L-methionine</keyword>
<dbReference type="GO" id="GO:0003677">
    <property type="term" value="F:DNA binding"/>
    <property type="evidence" value="ECO:0007669"/>
    <property type="project" value="TreeGrafter"/>
</dbReference>
<evidence type="ECO:0000256" key="1">
    <source>
        <dbReference type="ARBA" id="ARBA00011975"/>
    </source>
</evidence>
<keyword evidence="3 7" id="KW-0808">Transferase</keyword>
<protein>
    <recommendedName>
        <fullName evidence="1">DNA (cytosine-5-)-methyltransferase</fullName>
        <ecNumber evidence="1">2.1.1.37</ecNumber>
    </recommendedName>
</protein>
<proteinExistence type="inferred from homology"/>
<organism evidence="10 11">
    <name type="scientific">Stappia taiwanensis</name>
    <dbReference type="NCBI Taxonomy" id="992267"/>
    <lineage>
        <taxon>Bacteria</taxon>
        <taxon>Pseudomonadati</taxon>
        <taxon>Pseudomonadota</taxon>
        <taxon>Alphaproteobacteria</taxon>
        <taxon>Hyphomicrobiales</taxon>
        <taxon>Stappiaceae</taxon>
        <taxon>Stappia</taxon>
    </lineage>
</organism>
<evidence type="ECO:0000313" key="11">
    <source>
        <dbReference type="Proteomes" id="UP000559404"/>
    </source>
</evidence>
<dbReference type="PANTHER" id="PTHR10629">
    <property type="entry name" value="CYTOSINE-SPECIFIC METHYLTRANSFERASE"/>
    <property type="match status" value="1"/>
</dbReference>